<sequence>MKNVEKCDTWCELQNPVNHRVFEHKLHPSPPGQGHACQDITRTSCFGARPMPDTKTGPRCLVARRPVPALPRVRGLYAARTNLCRLCTGHTTPPASCAASCAGRTGGRTP</sequence>
<dbReference type="Proteomes" id="UP000827976">
    <property type="component" value="Chromosome 15"/>
</dbReference>
<name>A0ACB7UL92_DIOAL</name>
<evidence type="ECO:0000313" key="1">
    <source>
        <dbReference type="EMBL" id="KAH7661185.1"/>
    </source>
</evidence>
<organism evidence="1 2">
    <name type="scientific">Dioscorea alata</name>
    <name type="common">Purple yam</name>
    <dbReference type="NCBI Taxonomy" id="55571"/>
    <lineage>
        <taxon>Eukaryota</taxon>
        <taxon>Viridiplantae</taxon>
        <taxon>Streptophyta</taxon>
        <taxon>Embryophyta</taxon>
        <taxon>Tracheophyta</taxon>
        <taxon>Spermatophyta</taxon>
        <taxon>Magnoliopsida</taxon>
        <taxon>Liliopsida</taxon>
        <taxon>Dioscoreales</taxon>
        <taxon>Dioscoreaceae</taxon>
        <taxon>Dioscorea</taxon>
    </lineage>
</organism>
<dbReference type="EMBL" id="CM037025">
    <property type="protein sequence ID" value="KAH7661185.1"/>
    <property type="molecule type" value="Genomic_DNA"/>
</dbReference>
<comment type="caution">
    <text evidence="1">The sequence shown here is derived from an EMBL/GenBank/DDBJ whole genome shotgun (WGS) entry which is preliminary data.</text>
</comment>
<protein>
    <submittedName>
        <fullName evidence="1">Uncharacterized protein</fullName>
    </submittedName>
</protein>
<reference evidence="2" key="1">
    <citation type="journal article" date="2022" name="Nat. Commun.">
        <title>Chromosome evolution and the genetic basis of agronomically important traits in greater yam.</title>
        <authorList>
            <person name="Bredeson J.V."/>
            <person name="Lyons J.B."/>
            <person name="Oniyinde I.O."/>
            <person name="Okereke N.R."/>
            <person name="Kolade O."/>
            <person name="Nnabue I."/>
            <person name="Nwadili C.O."/>
            <person name="Hribova E."/>
            <person name="Parker M."/>
            <person name="Nwogha J."/>
            <person name="Shu S."/>
            <person name="Carlson J."/>
            <person name="Kariba R."/>
            <person name="Muthemba S."/>
            <person name="Knop K."/>
            <person name="Barton G.J."/>
            <person name="Sherwood A.V."/>
            <person name="Lopez-Montes A."/>
            <person name="Asiedu R."/>
            <person name="Jamnadass R."/>
            <person name="Muchugi A."/>
            <person name="Goodstein D."/>
            <person name="Egesi C.N."/>
            <person name="Featherston J."/>
            <person name="Asfaw A."/>
            <person name="Simpson G.G."/>
            <person name="Dolezel J."/>
            <person name="Hendre P.S."/>
            <person name="Van Deynze A."/>
            <person name="Kumar P.L."/>
            <person name="Obidiegwu J.E."/>
            <person name="Bhattacharjee R."/>
            <person name="Rokhsar D.S."/>
        </authorList>
    </citation>
    <scope>NUCLEOTIDE SEQUENCE [LARGE SCALE GENOMIC DNA]</scope>
    <source>
        <strain evidence="2">cv. TDa95/00328</strain>
    </source>
</reference>
<evidence type="ECO:0000313" key="2">
    <source>
        <dbReference type="Proteomes" id="UP000827976"/>
    </source>
</evidence>
<proteinExistence type="predicted"/>
<gene>
    <name evidence="1" type="ORF">IHE45_15G046800</name>
</gene>
<accession>A0ACB7UL92</accession>
<keyword evidence="2" id="KW-1185">Reference proteome</keyword>